<sequence length="833" mass="98232">MSNILLSEVGWDEGFAIPVANAENKGLEDEELSQTQDELIMPCEHIYDSNRFATTLKCCPITGLFLSVLYQALCKAREKETESEMHFKALAEREVGRLRQEIAQLDNELGALREKKNAQENNIFKATQKLEELKSQLNWDQQTLDAWLEESAHKDEDTMAIIKYAQQDESRIRELTLLIEKMTLEANQKHKALDNELTETISAQIGLDKTAENFRQAHLERQELIHQWENTIEQMKKRDSEMQQCSMLLTQVNQDIRERNGVIKEKKTFLESETENNKEYEKKIAMADRQAAKLRREFQEQESNRTRLQDELESLKGTVDRAATDVESMRSQLANMKKDIQDKNNKIKGAKLHNTALEEKLKTVTETTLSVEERAAQMEQVLKEEEQTIKDMDAQLHRHREVLFRESQEVQALRLKEKDSMAVLSGSRVALSNLDSRLSKLDQNSLKQQEIIYNQDFQIQLLERKMLRLRGEVNTEEKQVLEKKAQKLAHRLEEKKRTATMLTTQLKKLQVDRPLLYCRMKEAEKTGAEKSDLTTKIEELHLFNHISDKELKKLRLKKQDTMVEDNILKLEIKRLRDLLYNKADSVLSLEKRRLQLQTAMREREEEIKAHREMLNKQVKITDQERQGLSAEVHERLSKVDKMRKRYEIMTVSMAAPEGEEEKSQAYYVIKAAQEKEELQREGDDLDAKIRKMEKEIRALENTLHVVNSRNTTYRKSFNKVTESSEEYQEKLKLDEQKRAAEEKYKYKRRQIRELQEDIQVLLHQTNHDWEIRSAKKAKEETFEERDIELRELKDFNKNINKMLLVAMEEQPDLRSALHMYFVQVSFFSFYYKK</sequence>
<keyword evidence="7" id="KW-1185">Reference proteome</keyword>
<reference evidence="6" key="1">
    <citation type="submission" date="2020-07" db="EMBL/GenBank/DDBJ databases">
        <title>A long reads based de novo assembly of the rainbow trout Arlee double haploid line genome.</title>
        <authorList>
            <person name="Gao G."/>
            <person name="Palti Y."/>
        </authorList>
    </citation>
    <scope>NUCLEOTIDE SEQUENCE [LARGE SCALE GENOMIC DNA]</scope>
</reference>
<dbReference type="GO" id="GO:0005930">
    <property type="term" value="C:axoneme"/>
    <property type="evidence" value="ECO:0007669"/>
    <property type="project" value="InterPro"/>
</dbReference>
<evidence type="ECO:0000256" key="3">
    <source>
        <dbReference type="ARBA" id="ARBA00023054"/>
    </source>
</evidence>
<reference evidence="6" key="2">
    <citation type="submission" date="2025-08" db="UniProtKB">
        <authorList>
            <consortium name="Ensembl"/>
        </authorList>
    </citation>
    <scope>IDENTIFICATION</scope>
</reference>
<feature type="coiled-coil region" evidence="5">
    <location>
        <begin position="459"/>
        <end position="512"/>
    </location>
</feature>
<dbReference type="Gene3D" id="1.10.287.1490">
    <property type="match status" value="1"/>
</dbReference>
<dbReference type="GeneTree" id="ENSGT00390000015010"/>
<proteinExistence type="inferred from homology"/>
<evidence type="ECO:0000256" key="4">
    <source>
        <dbReference type="ARBA" id="ARBA00045182"/>
    </source>
</evidence>
<dbReference type="Ensembl" id="ENSOMYT00000136645.1">
    <property type="protein sequence ID" value="ENSOMYP00000127503.1"/>
    <property type="gene ID" value="ENSOMYG00000045438.2"/>
</dbReference>
<dbReference type="GO" id="GO:0060285">
    <property type="term" value="P:cilium-dependent cell motility"/>
    <property type="evidence" value="ECO:0007669"/>
    <property type="project" value="TreeGrafter"/>
</dbReference>
<keyword evidence="3 5" id="KW-0175">Coiled coil</keyword>
<evidence type="ECO:0000256" key="1">
    <source>
        <dbReference type="ARBA" id="ARBA00005805"/>
    </source>
</evidence>
<evidence type="ECO:0000256" key="5">
    <source>
        <dbReference type="SAM" id="Coils"/>
    </source>
</evidence>
<comment type="similarity">
    <text evidence="1">Belongs to the CCDC39 family.</text>
</comment>
<name>A0A8K9X4H7_ONCMY</name>
<dbReference type="PANTHER" id="PTHR18962:SF0">
    <property type="entry name" value="COILED-COIL DOMAIN-CONTAINING PROTEIN 39"/>
    <property type="match status" value="1"/>
</dbReference>
<feature type="coiled-coil region" evidence="5">
    <location>
        <begin position="668"/>
        <end position="709"/>
    </location>
</feature>
<dbReference type="Proteomes" id="UP000694395">
    <property type="component" value="Chromosome 28"/>
</dbReference>
<dbReference type="GO" id="GO:0005576">
    <property type="term" value="C:extracellular region"/>
    <property type="evidence" value="ECO:0007669"/>
    <property type="project" value="GOC"/>
</dbReference>
<dbReference type="InterPro" id="IPR033290">
    <property type="entry name" value="CCDC39"/>
</dbReference>
<protein>
    <recommendedName>
        <fullName evidence="2">Coiled-coil domain-containing protein 39</fullName>
    </recommendedName>
</protein>
<evidence type="ECO:0000313" key="6">
    <source>
        <dbReference type="Ensembl" id="ENSOMYP00000127503.1"/>
    </source>
</evidence>
<evidence type="ECO:0000256" key="2">
    <source>
        <dbReference type="ARBA" id="ARBA00016725"/>
    </source>
</evidence>
<dbReference type="AlphaFoldDB" id="A0A8K9X4H7"/>
<accession>A0A8K9X4H7</accession>
<feature type="coiled-coil region" evidence="5">
    <location>
        <begin position="88"/>
        <end position="185"/>
    </location>
</feature>
<gene>
    <name evidence="6" type="primary">ccdc39</name>
</gene>
<dbReference type="GO" id="GO:0036159">
    <property type="term" value="P:inner dynein arm assembly"/>
    <property type="evidence" value="ECO:0007669"/>
    <property type="project" value="InterPro"/>
</dbReference>
<reference evidence="6" key="3">
    <citation type="submission" date="2025-09" db="UniProtKB">
        <authorList>
            <consortium name="Ensembl"/>
        </authorList>
    </citation>
    <scope>IDENTIFICATION</scope>
</reference>
<evidence type="ECO:0000313" key="7">
    <source>
        <dbReference type="Proteomes" id="UP000694395"/>
    </source>
</evidence>
<feature type="coiled-coil region" evidence="5">
    <location>
        <begin position="263"/>
        <end position="402"/>
    </location>
</feature>
<dbReference type="PANTHER" id="PTHR18962">
    <property type="entry name" value="COILED-COIL DOMAIN-CONTAINING PROTEIN 39"/>
    <property type="match status" value="1"/>
</dbReference>
<comment type="function">
    <text evidence="4">Required for assembly of dynein regulatory complex (DRC) and inner dynein arm (IDA) complexes, which are responsible for ciliary beat regulation, thereby playing a central role in motility in cilia and flagella. Probably acts together with CCDC40 to form a molecular ruler that determines the 96 nanometer (nm) repeat length and arrangements of components in cilia and flagella. Not required for outer dynein arm complexes assembly.</text>
</comment>
<dbReference type="GO" id="GO:0060287">
    <property type="term" value="P:epithelial cilium movement involved in determination of left/right asymmetry"/>
    <property type="evidence" value="ECO:0007669"/>
    <property type="project" value="TreeGrafter"/>
</dbReference>
<dbReference type="Pfam" id="PF24161">
    <property type="entry name" value="CCDC39"/>
    <property type="match status" value="1"/>
</dbReference>
<organism evidence="6 7">
    <name type="scientific">Oncorhynchus mykiss</name>
    <name type="common">Rainbow trout</name>
    <name type="synonym">Salmo gairdneri</name>
    <dbReference type="NCBI Taxonomy" id="8022"/>
    <lineage>
        <taxon>Eukaryota</taxon>
        <taxon>Metazoa</taxon>
        <taxon>Chordata</taxon>
        <taxon>Craniata</taxon>
        <taxon>Vertebrata</taxon>
        <taxon>Euteleostomi</taxon>
        <taxon>Actinopterygii</taxon>
        <taxon>Neopterygii</taxon>
        <taxon>Teleostei</taxon>
        <taxon>Protacanthopterygii</taxon>
        <taxon>Salmoniformes</taxon>
        <taxon>Salmonidae</taxon>
        <taxon>Salmoninae</taxon>
        <taxon>Oncorhynchus</taxon>
    </lineage>
</organism>
<feature type="coiled-coil region" evidence="5">
    <location>
        <begin position="737"/>
        <end position="764"/>
    </location>
</feature>